<reference evidence="4 5" key="1">
    <citation type="submission" date="2024-01" db="EMBL/GenBank/DDBJ databases">
        <title>The genomes of 5 underutilized Papilionoideae crops provide insights into root nodulation and disease resistanc.</title>
        <authorList>
            <person name="Yuan L."/>
        </authorList>
    </citation>
    <scope>NUCLEOTIDE SEQUENCE [LARGE SCALE GENOMIC DNA]</scope>
    <source>
        <strain evidence="4">ZHUSHIDOU_FW_LH</strain>
        <tissue evidence="4">Leaf</tissue>
    </source>
</reference>
<dbReference type="Pfam" id="PF14577">
    <property type="entry name" value="SEO_C"/>
    <property type="match status" value="1"/>
</dbReference>
<sequence length="760" mass="86593">MCILILLGSMIALAFLKHPLTSKLSYNYSHVLKPKKLTNPTIAWPIDILSLRHITNMASHPRQLPSAPNRMQQKRERRLFSTSDDSAMMKQVQATHAPDGREVDVKPIIQILDEILIQVIARSVEGHHEKREQDTLETAAALAEFDMLDSLAFIIQKIFCELSCKCSGGGDAHASTMVLLNYLSNYAWHAKVVLTLAAFAVIFGEFWLVSEMSAANTLAKSVALLKQLPDIVENSTSLRPQFDALNKLVKAAMDVSMCIVEFKELPSEYISEDTPPMSVASTHIPIAAYWVIRSIVACASQIASLIGMRNESISSATEAWELSSLAHKVSSIYEHLKNQLAQCYQYIDEKRHVEAFHNLIRLFESVHVDNMKILRALIYAKDDLPPLIQGTTKALANLEVLRRKNVLLLISDLDLSQEEIMILDNLYKDAQSRGETHYEMVWIPIVDKASWNDVNKQKFEYLQSLMAWYSVRDPFIIEPSVVKYIKEVWNFTKKAIVVALDPQGRLSSPNALHMIWIWGNLAFPFTREKEESLWKQELWSLELLVDGIDPMVLEWMAEGKFICLYGGEDLEWIQTFTTTAMNVAKAGRFELEMVYVGKSNAKERMQKMINTFATRKFSYYWPNVTSIWFFWARLESMLYSKLQHGRTVENDQIMSEVMTVLSFDGSDQGWAIFCRGAGEMARAKGDTALTSLRDFDKWKDNIEKDGLVPALKDYLNQLHTPHHCNRLILPGSTGGIPQKVVCAECGRQMEKYFMYRCCVE</sequence>
<feature type="signal peptide" evidence="1">
    <location>
        <begin position="1"/>
        <end position="16"/>
    </location>
</feature>
<dbReference type="InterPro" id="IPR027944">
    <property type="entry name" value="SEO_C"/>
</dbReference>
<dbReference type="EMBL" id="JAYWIO010000002">
    <property type="protein sequence ID" value="KAK7281980.1"/>
    <property type="molecule type" value="Genomic_DNA"/>
</dbReference>
<evidence type="ECO:0000256" key="1">
    <source>
        <dbReference type="SAM" id="SignalP"/>
    </source>
</evidence>
<evidence type="ECO:0008006" key="6">
    <source>
        <dbReference type="Google" id="ProtNLM"/>
    </source>
</evidence>
<feature type="domain" description="Sieve element occlusion N-terminal" evidence="2">
    <location>
        <begin position="83"/>
        <end position="367"/>
    </location>
</feature>
<dbReference type="Pfam" id="PF14576">
    <property type="entry name" value="SEO_N"/>
    <property type="match status" value="1"/>
</dbReference>
<dbReference type="AlphaFoldDB" id="A0AAN9IKS6"/>
<dbReference type="PANTHER" id="PTHR33232">
    <property type="entry name" value="PROTEIN SIEVE ELEMENT OCCLUSION B-LIKE"/>
    <property type="match status" value="1"/>
</dbReference>
<name>A0AAN9IKS6_CROPI</name>
<feature type="chain" id="PRO_5042825457" description="Sieve element occlusion" evidence="1">
    <location>
        <begin position="17"/>
        <end position="760"/>
    </location>
</feature>
<evidence type="ECO:0000259" key="2">
    <source>
        <dbReference type="Pfam" id="PF14576"/>
    </source>
</evidence>
<protein>
    <recommendedName>
        <fullName evidence="6">Sieve element occlusion</fullName>
    </recommendedName>
</protein>
<keyword evidence="5" id="KW-1185">Reference proteome</keyword>
<dbReference type="Proteomes" id="UP001372338">
    <property type="component" value="Unassembled WGS sequence"/>
</dbReference>
<evidence type="ECO:0000313" key="5">
    <source>
        <dbReference type="Proteomes" id="UP001372338"/>
    </source>
</evidence>
<comment type="caution">
    <text evidence="4">The sequence shown here is derived from an EMBL/GenBank/DDBJ whole genome shotgun (WGS) entry which is preliminary data.</text>
</comment>
<accession>A0AAN9IKS6</accession>
<evidence type="ECO:0000313" key="4">
    <source>
        <dbReference type="EMBL" id="KAK7281980.1"/>
    </source>
</evidence>
<dbReference type="InterPro" id="IPR039299">
    <property type="entry name" value="SEOA"/>
</dbReference>
<dbReference type="GO" id="GO:0010088">
    <property type="term" value="P:phloem development"/>
    <property type="evidence" value="ECO:0007669"/>
    <property type="project" value="InterPro"/>
</dbReference>
<dbReference type="PANTHER" id="PTHR33232:SF20">
    <property type="entry name" value="PROTEIN SIEVE ELEMENT OCCLUSION B-LIKE"/>
    <property type="match status" value="1"/>
</dbReference>
<keyword evidence="1" id="KW-0732">Signal</keyword>
<evidence type="ECO:0000259" key="3">
    <source>
        <dbReference type="Pfam" id="PF14577"/>
    </source>
</evidence>
<dbReference type="InterPro" id="IPR027942">
    <property type="entry name" value="SEO_N"/>
</dbReference>
<feature type="domain" description="Sieve element occlusion C-terminal" evidence="3">
    <location>
        <begin position="529"/>
        <end position="758"/>
    </location>
</feature>
<proteinExistence type="predicted"/>
<organism evidence="4 5">
    <name type="scientific">Crotalaria pallida</name>
    <name type="common">Smooth rattlebox</name>
    <name type="synonym">Crotalaria striata</name>
    <dbReference type="NCBI Taxonomy" id="3830"/>
    <lineage>
        <taxon>Eukaryota</taxon>
        <taxon>Viridiplantae</taxon>
        <taxon>Streptophyta</taxon>
        <taxon>Embryophyta</taxon>
        <taxon>Tracheophyta</taxon>
        <taxon>Spermatophyta</taxon>
        <taxon>Magnoliopsida</taxon>
        <taxon>eudicotyledons</taxon>
        <taxon>Gunneridae</taxon>
        <taxon>Pentapetalae</taxon>
        <taxon>rosids</taxon>
        <taxon>fabids</taxon>
        <taxon>Fabales</taxon>
        <taxon>Fabaceae</taxon>
        <taxon>Papilionoideae</taxon>
        <taxon>50 kb inversion clade</taxon>
        <taxon>genistoids sensu lato</taxon>
        <taxon>core genistoids</taxon>
        <taxon>Crotalarieae</taxon>
        <taxon>Crotalaria</taxon>
    </lineage>
</organism>
<gene>
    <name evidence="4" type="ORF">RIF29_10407</name>
</gene>